<name>A0A9W8PCX7_9HYPO</name>
<feature type="region of interest" description="Disordered" evidence="1">
    <location>
        <begin position="241"/>
        <end position="260"/>
    </location>
</feature>
<proteinExistence type="predicted"/>
<comment type="caution">
    <text evidence="2">The sequence shown here is derived from an EMBL/GenBank/DDBJ whole genome shotgun (WGS) entry which is preliminary data.</text>
</comment>
<dbReference type="AlphaFoldDB" id="A0A9W8PCX7"/>
<feature type="region of interest" description="Disordered" evidence="1">
    <location>
        <begin position="271"/>
        <end position="300"/>
    </location>
</feature>
<dbReference type="OrthoDB" id="5056777at2759"/>
<reference evidence="2" key="1">
    <citation type="submission" date="2022-10" db="EMBL/GenBank/DDBJ databases">
        <title>Fusarium specimens isolated from Avocado Roots.</title>
        <authorList>
            <person name="Stajich J."/>
            <person name="Roper C."/>
            <person name="Heimlech-Rivalta G."/>
        </authorList>
    </citation>
    <scope>NUCLEOTIDE SEQUENCE</scope>
    <source>
        <strain evidence="2">CF00143</strain>
    </source>
</reference>
<feature type="compositionally biased region" description="Polar residues" evidence="1">
    <location>
        <begin position="287"/>
        <end position="300"/>
    </location>
</feature>
<sequence length="484" mass="55564">MSARKNDQDEAVDWNYDKMVNGVNVKFPPLDSDDLPHDCLNQYDLRRLRNVWNKHSRHWDVQHKIDIIDYLWDPSVTKDLAWIARKHPLYLERSSFSAYVILKCLYPTDPELGPHRFIRWGKYPEIDREVNQATDCNGNPVAFGGNFEPPVAQDYQCSVNDVEAVNEGVHNSVQNEPDESLKTKNTVIVHDLWWNKKDVEAVNEGVHNSLQDEPDESLKTKNKVILHDLWWNTKRASPSLVLDQQNNKNADGPSEEAAMPGTWDELPVRQAWGQSQCSPPPDDQHYQRQSRSGWGSNNEKCTWGRPAANRIYATPDLEYVESKEMAHQETSAEDDSAYDAWGYHRQSGRSAYKGHNAFASKFSSETEDSEVGVITPTSSNTEQAPVLSNQQIQELKDFITKTNNDTVAHLSLEMSHMKKSLDEKIEQMREDFNLRLNRAMKVNLSLRDGMGSLQLSLPDNPTTQQQVRELEARVANLEQWYPDF</sequence>
<evidence type="ECO:0000256" key="1">
    <source>
        <dbReference type="SAM" id="MobiDB-lite"/>
    </source>
</evidence>
<dbReference type="Proteomes" id="UP001152130">
    <property type="component" value="Unassembled WGS sequence"/>
</dbReference>
<accession>A0A9W8PCX7</accession>
<evidence type="ECO:0000313" key="2">
    <source>
        <dbReference type="EMBL" id="KAJ4002573.1"/>
    </source>
</evidence>
<gene>
    <name evidence="2" type="ORF">NW766_012827</name>
</gene>
<dbReference type="EMBL" id="JAPDHF010000032">
    <property type="protein sequence ID" value="KAJ4002573.1"/>
    <property type="molecule type" value="Genomic_DNA"/>
</dbReference>
<protein>
    <submittedName>
        <fullName evidence="2">Uncharacterized protein</fullName>
    </submittedName>
</protein>
<organism evidence="2 3">
    <name type="scientific">Fusarium irregulare</name>
    <dbReference type="NCBI Taxonomy" id="2494466"/>
    <lineage>
        <taxon>Eukaryota</taxon>
        <taxon>Fungi</taxon>
        <taxon>Dikarya</taxon>
        <taxon>Ascomycota</taxon>
        <taxon>Pezizomycotina</taxon>
        <taxon>Sordariomycetes</taxon>
        <taxon>Hypocreomycetidae</taxon>
        <taxon>Hypocreales</taxon>
        <taxon>Nectriaceae</taxon>
        <taxon>Fusarium</taxon>
        <taxon>Fusarium incarnatum-equiseti species complex</taxon>
    </lineage>
</organism>
<evidence type="ECO:0000313" key="3">
    <source>
        <dbReference type="Proteomes" id="UP001152130"/>
    </source>
</evidence>
<keyword evidence="3" id="KW-1185">Reference proteome</keyword>